<dbReference type="SUPFAM" id="SSF53850">
    <property type="entry name" value="Periplasmic binding protein-like II"/>
    <property type="match status" value="1"/>
</dbReference>
<proteinExistence type="inferred from homology"/>
<reference evidence="2 3" key="1">
    <citation type="journal article" date="2019" name="Int. J. Syst. Evol. Microbiol.">
        <title>The Global Catalogue of Microorganisms (GCM) 10K type strain sequencing project: providing services to taxonomists for standard genome sequencing and annotation.</title>
        <authorList>
            <consortium name="The Broad Institute Genomics Platform"/>
            <consortium name="The Broad Institute Genome Sequencing Center for Infectious Disease"/>
            <person name="Wu L."/>
            <person name="Ma J."/>
        </authorList>
    </citation>
    <scope>NUCLEOTIDE SEQUENCE [LARGE SCALE GENOMIC DNA]</scope>
    <source>
        <strain evidence="2 3">JCM 9933</strain>
    </source>
</reference>
<dbReference type="InterPro" id="IPR042100">
    <property type="entry name" value="Bug_dom1"/>
</dbReference>
<dbReference type="RefSeq" id="WP_343895636.1">
    <property type="nucleotide sequence ID" value="NZ_BAAAFZ010000031.1"/>
</dbReference>
<evidence type="ECO:0000313" key="2">
    <source>
        <dbReference type="EMBL" id="GAA0585618.1"/>
    </source>
</evidence>
<accession>A0ABN1F991</accession>
<dbReference type="PANTHER" id="PTHR42928">
    <property type="entry name" value="TRICARBOXYLATE-BINDING PROTEIN"/>
    <property type="match status" value="1"/>
</dbReference>
<dbReference type="PIRSF" id="PIRSF017082">
    <property type="entry name" value="YflP"/>
    <property type="match status" value="1"/>
</dbReference>
<evidence type="ECO:0000256" key="1">
    <source>
        <dbReference type="ARBA" id="ARBA00006987"/>
    </source>
</evidence>
<dbReference type="CDD" id="cd07012">
    <property type="entry name" value="PBP2_Bug_TTT"/>
    <property type="match status" value="1"/>
</dbReference>
<protein>
    <submittedName>
        <fullName evidence="2">Tripartite tricarboxylate transporter substrate binding protein</fullName>
    </submittedName>
</protein>
<gene>
    <name evidence="2" type="ORF">GCM10009416_25020</name>
</gene>
<comment type="similarity">
    <text evidence="1">Belongs to the UPF0065 (bug) family.</text>
</comment>
<name>A0ABN1F991_9PROT</name>
<dbReference type="Pfam" id="PF03401">
    <property type="entry name" value="TctC"/>
    <property type="match status" value="1"/>
</dbReference>
<dbReference type="EMBL" id="BAAAFZ010000031">
    <property type="protein sequence ID" value="GAA0585618.1"/>
    <property type="molecule type" value="Genomic_DNA"/>
</dbReference>
<organism evidence="2 3">
    <name type="scientific">Craurococcus roseus</name>
    <dbReference type="NCBI Taxonomy" id="77585"/>
    <lineage>
        <taxon>Bacteria</taxon>
        <taxon>Pseudomonadati</taxon>
        <taxon>Pseudomonadota</taxon>
        <taxon>Alphaproteobacteria</taxon>
        <taxon>Acetobacterales</taxon>
        <taxon>Acetobacteraceae</taxon>
        <taxon>Craurococcus</taxon>
    </lineage>
</organism>
<dbReference type="Proteomes" id="UP001501588">
    <property type="component" value="Unassembled WGS sequence"/>
</dbReference>
<evidence type="ECO:0000313" key="3">
    <source>
        <dbReference type="Proteomes" id="UP001501588"/>
    </source>
</evidence>
<dbReference type="Gene3D" id="3.40.190.150">
    <property type="entry name" value="Bordetella uptake gene, domain 1"/>
    <property type="match status" value="1"/>
</dbReference>
<keyword evidence="3" id="KW-1185">Reference proteome</keyword>
<dbReference type="InterPro" id="IPR005064">
    <property type="entry name" value="BUG"/>
</dbReference>
<dbReference type="Gene3D" id="3.40.190.10">
    <property type="entry name" value="Periplasmic binding protein-like II"/>
    <property type="match status" value="1"/>
</dbReference>
<dbReference type="PANTHER" id="PTHR42928:SF5">
    <property type="entry name" value="BLR1237 PROTEIN"/>
    <property type="match status" value="1"/>
</dbReference>
<comment type="caution">
    <text evidence="2">The sequence shown here is derived from an EMBL/GenBank/DDBJ whole genome shotgun (WGS) entry which is preliminary data.</text>
</comment>
<sequence>MPDALDNRPAAATHRRAAALWLTLAATGGAARPIRTSGDHPSRVVVPVPPGTSPDVAARLLAEGLSRRHGRPLAVDNRAGADGAVGAAAFARARPGEALFFGMADLLTVAPLAGDPLPYDPAADFAPVSTAATDFFVLSVPSAMPARTLDAFVAHARARPPGELSWAGPARTAAYPAFRAFLRSAGLEMAFVPYRGGPQALLDLAEGRIQAVVSTLAAALGAARGGGKVRMLATAARARAPAAPELPTAAEAGFPGFWVEGLLGLFGWRGMPEAARDSLSEQAREVLADPAVAGRFAAAGMLARGSTPAAFAAEIAEHRARWAALAREFGVGPPPG</sequence>